<dbReference type="CDD" id="cd12811">
    <property type="entry name" value="MALA"/>
    <property type="match status" value="1"/>
</dbReference>
<name>A0AAJ0FF92_9PEZI</name>
<proteinExistence type="predicted"/>
<evidence type="ECO:0000256" key="1">
    <source>
        <dbReference type="SAM" id="SignalP"/>
    </source>
</evidence>
<dbReference type="EMBL" id="MU839828">
    <property type="protein sequence ID" value="KAK1758940.1"/>
    <property type="molecule type" value="Genomic_DNA"/>
</dbReference>
<dbReference type="AlphaFoldDB" id="A0AAJ0FF92"/>
<keyword evidence="1" id="KW-0732">Signal</keyword>
<sequence length="370" mass="39791">MHLVPLLYAAPLLVRSVSAGVLPRSEVAVSTNDARGFSGDSCPPFTKGTFDIDAYQLYPENMDWDGKLCQVYIGILFNASFGIYDPYKDKLQVLTFPGVSHIKQFHVGGVAWDKHTGLVSVIIGQGNAFETGGATISGDNFITKYDPVAQKFLWQLNATAVTQGRYGGFNDIAHDPAGNTFVCGTFPSSILKIDPRGAAVTPWYLPPEPLNHTVRGYSGIAAAQGTTLIALDSLAGQLFRFDATAERGTPVAVPHFPNASIENGDAIRLPLKFGGKVLLVAENLRGVSVLRSRDGSWTEAEYLGLIPQDRSLPEGQLTTSMVQIGDKIFMVTDWFADPVVPGTTAGNRTSFPMVDITGDIDALLHAGKGW</sequence>
<accession>A0AAJ0FF92</accession>
<comment type="caution">
    <text evidence="2">The sequence shown here is derived from an EMBL/GenBank/DDBJ whole genome shotgun (WGS) entry which is preliminary data.</text>
</comment>
<reference evidence="2" key="1">
    <citation type="submission" date="2023-06" db="EMBL/GenBank/DDBJ databases">
        <title>Genome-scale phylogeny and comparative genomics of the fungal order Sordariales.</title>
        <authorList>
            <consortium name="Lawrence Berkeley National Laboratory"/>
            <person name="Hensen N."/>
            <person name="Bonometti L."/>
            <person name="Westerberg I."/>
            <person name="Brannstrom I.O."/>
            <person name="Guillou S."/>
            <person name="Cros-Aarteil S."/>
            <person name="Calhoun S."/>
            <person name="Haridas S."/>
            <person name="Kuo A."/>
            <person name="Mondo S."/>
            <person name="Pangilinan J."/>
            <person name="Riley R."/>
            <person name="Labutti K."/>
            <person name="Andreopoulos B."/>
            <person name="Lipzen A."/>
            <person name="Chen C."/>
            <person name="Yanf M."/>
            <person name="Daum C."/>
            <person name="Ng V."/>
            <person name="Clum A."/>
            <person name="Steindorff A."/>
            <person name="Ohm R."/>
            <person name="Martin F."/>
            <person name="Silar P."/>
            <person name="Natvig D."/>
            <person name="Lalanne C."/>
            <person name="Gautier V."/>
            <person name="Ament-Velasquez S.L."/>
            <person name="Kruys A."/>
            <person name="Hutchinson M.I."/>
            <person name="Powell A.J."/>
            <person name="Barry K."/>
            <person name="Miller A.N."/>
            <person name="Grigoriev I.V."/>
            <person name="Debuchy R."/>
            <person name="Gladieux P."/>
            <person name="Thoren M.H."/>
            <person name="Johannesson H."/>
        </authorList>
    </citation>
    <scope>NUCLEOTIDE SEQUENCE</scope>
    <source>
        <strain evidence="2">PSN4</strain>
    </source>
</reference>
<gene>
    <name evidence="2" type="ORF">QBC47DRAFT_409747</name>
</gene>
<evidence type="ECO:0000313" key="2">
    <source>
        <dbReference type="EMBL" id="KAK1758940.1"/>
    </source>
</evidence>
<feature type="chain" id="PRO_5042576369" evidence="1">
    <location>
        <begin position="20"/>
        <end position="370"/>
    </location>
</feature>
<keyword evidence="3" id="KW-1185">Reference proteome</keyword>
<dbReference type="SUPFAM" id="SSF63829">
    <property type="entry name" value="Calcium-dependent phosphotriesterase"/>
    <property type="match status" value="1"/>
</dbReference>
<feature type="signal peptide" evidence="1">
    <location>
        <begin position="1"/>
        <end position="19"/>
    </location>
</feature>
<dbReference type="Proteomes" id="UP001239445">
    <property type="component" value="Unassembled WGS sequence"/>
</dbReference>
<evidence type="ECO:0000313" key="3">
    <source>
        <dbReference type="Proteomes" id="UP001239445"/>
    </source>
</evidence>
<organism evidence="2 3">
    <name type="scientific">Echria macrotheca</name>
    <dbReference type="NCBI Taxonomy" id="438768"/>
    <lineage>
        <taxon>Eukaryota</taxon>
        <taxon>Fungi</taxon>
        <taxon>Dikarya</taxon>
        <taxon>Ascomycota</taxon>
        <taxon>Pezizomycotina</taxon>
        <taxon>Sordariomycetes</taxon>
        <taxon>Sordariomycetidae</taxon>
        <taxon>Sordariales</taxon>
        <taxon>Schizotheciaceae</taxon>
        <taxon>Echria</taxon>
    </lineage>
</organism>
<protein>
    <submittedName>
        <fullName evidence="2">Uncharacterized protein</fullName>
    </submittedName>
</protein>
<dbReference type="InterPro" id="IPR054550">
    <property type="entry name" value="Mala_s_1-like"/>
</dbReference>